<keyword evidence="5" id="KW-0395">Inflammatory response</keyword>
<dbReference type="PANTHER" id="PTHR46985">
    <property type="entry name" value="NACHT, LRR AND PYD DOMAINS-CONTAINING PROTEIN 1"/>
    <property type="match status" value="1"/>
</dbReference>
<evidence type="ECO:0000256" key="5">
    <source>
        <dbReference type="ARBA" id="ARBA00023198"/>
    </source>
</evidence>
<feature type="domain" description="CARD" evidence="7">
    <location>
        <begin position="380"/>
        <end position="463"/>
    </location>
</feature>
<comment type="subcellular location">
    <subcellularLocation>
        <location evidence="1">Cytoplasm</location>
        <location evidence="1">Cytosol</location>
    </subcellularLocation>
</comment>
<organism evidence="9 10">
    <name type="scientific">Buteo japonicus</name>
    <dbReference type="NCBI Taxonomy" id="224669"/>
    <lineage>
        <taxon>Eukaryota</taxon>
        <taxon>Metazoa</taxon>
        <taxon>Chordata</taxon>
        <taxon>Craniata</taxon>
        <taxon>Vertebrata</taxon>
        <taxon>Euteleostomi</taxon>
        <taxon>Archelosauria</taxon>
        <taxon>Archosauria</taxon>
        <taxon>Dinosauria</taxon>
        <taxon>Saurischia</taxon>
        <taxon>Theropoda</taxon>
        <taxon>Coelurosauria</taxon>
        <taxon>Aves</taxon>
        <taxon>Neognathae</taxon>
        <taxon>Neoaves</taxon>
        <taxon>Telluraves</taxon>
        <taxon>Accipitrimorphae</taxon>
        <taxon>Accipitriformes</taxon>
        <taxon>Accipitridae</taxon>
        <taxon>Accipitrinae</taxon>
        <taxon>Buteo</taxon>
    </lineage>
</organism>
<keyword evidence="10" id="KW-1185">Reference proteome</keyword>
<dbReference type="GO" id="GO:0006954">
    <property type="term" value="P:inflammatory response"/>
    <property type="evidence" value="ECO:0007669"/>
    <property type="project" value="UniProtKB-KW"/>
</dbReference>
<dbReference type="InterPro" id="IPR025307">
    <property type="entry name" value="FIIND_dom"/>
</dbReference>
<evidence type="ECO:0000259" key="8">
    <source>
        <dbReference type="PROSITE" id="PS51830"/>
    </source>
</evidence>
<dbReference type="PANTHER" id="PTHR46985:SF4">
    <property type="entry name" value="CASPASE RECRUITMENT DOMAIN-CONTAINING PROTEIN 8"/>
    <property type="match status" value="1"/>
</dbReference>
<evidence type="ECO:0000256" key="1">
    <source>
        <dbReference type="ARBA" id="ARBA00004514"/>
    </source>
</evidence>
<evidence type="ECO:0000256" key="2">
    <source>
        <dbReference type="ARBA" id="ARBA00022490"/>
    </source>
</evidence>
<dbReference type="InterPro" id="IPR051249">
    <property type="entry name" value="NLRP_Inflammasome"/>
</dbReference>
<dbReference type="CDD" id="cd01671">
    <property type="entry name" value="CARD"/>
    <property type="match status" value="1"/>
</dbReference>
<evidence type="ECO:0000256" key="3">
    <source>
        <dbReference type="ARBA" id="ARBA00022588"/>
    </source>
</evidence>
<dbReference type="PROSITE" id="PS50209">
    <property type="entry name" value="CARD"/>
    <property type="match status" value="1"/>
</dbReference>
<dbReference type="Gene3D" id="1.10.533.10">
    <property type="entry name" value="Death Domain, Fas"/>
    <property type="match status" value="1"/>
</dbReference>
<reference evidence="9" key="2">
    <citation type="submission" date="2025-09" db="UniProtKB">
        <authorList>
            <consortium name="Ensembl"/>
        </authorList>
    </citation>
    <scope>IDENTIFICATION</scope>
</reference>
<evidence type="ECO:0000256" key="4">
    <source>
        <dbReference type="ARBA" id="ARBA00022859"/>
    </source>
</evidence>
<dbReference type="Proteomes" id="UP000694555">
    <property type="component" value="Unplaced"/>
</dbReference>
<keyword evidence="2" id="KW-0963">Cytoplasm</keyword>
<keyword evidence="3" id="KW-0399">Innate immunity</keyword>
<dbReference type="InterPro" id="IPR011029">
    <property type="entry name" value="DEATH-like_dom_sf"/>
</dbReference>
<feature type="chain" id="PRO_5034797677" description="Caspase recruitment domain-containing protein 8" evidence="6">
    <location>
        <begin position="30"/>
        <end position="463"/>
    </location>
</feature>
<evidence type="ECO:0000313" key="9">
    <source>
        <dbReference type="Ensembl" id="ENSBJAP00000001177.1"/>
    </source>
</evidence>
<dbReference type="GO" id="GO:0045087">
    <property type="term" value="P:innate immune response"/>
    <property type="evidence" value="ECO:0007669"/>
    <property type="project" value="UniProtKB-KW"/>
</dbReference>
<dbReference type="PROSITE" id="PS51830">
    <property type="entry name" value="FIIND"/>
    <property type="match status" value="1"/>
</dbReference>
<dbReference type="InterPro" id="IPR001315">
    <property type="entry name" value="CARD"/>
</dbReference>
<proteinExistence type="predicted"/>
<reference evidence="9" key="1">
    <citation type="submission" date="2025-08" db="UniProtKB">
        <authorList>
            <consortium name="Ensembl"/>
        </authorList>
    </citation>
    <scope>IDENTIFICATION</scope>
</reference>
<dbReference type="Pfam" id="PF00619">
    <property type="entry name" value="CARD"/>
    <property type="match status" value="1"/>
</dbReference>
<dbReference type="GO" id="GO:0042981">
    <property type="term" value="P:regulation of apoptotic process"/>
    <property type="evidence" value="ECO:0007669"/>
    <property type="project" value="InterPro"/>
</dbReference>
<evidence type="ECO:0000259" key="7">
    <source>
        <dbReference type="PROSITE" id="PS50209"/>
    </source>
</evidence>
<dbReference type="SUPFAM" id="SSF47986">
    <property type="entry name" value="DEATH domain"/>
    <property type="match status" value="1"/>
</dbReference>
<feature type="signal peptide" evidence="6">
    <location>
        <begin position="1"/>
        <end position="29"/>
    </location>
</feature>
<dbReference type="AlphaFoldDB" id="A0A8B9YXK2"/>
<dbReference type="Pfam" id="PF13553">
    <property type="entry name" value="FIIND"/>
    <property type="match status" value="1"/>
</dbReference>
<dbReference type="Ensembl" id="ENSBJAT00000001204.1">
    <property type="protein sequence ID" value="ENSBJAP00000001177.1"/>
    <property type="gene ID" value="ENSBJAG00000000866.1"/>
</dbReference>
<keyword evidence="4" id="KW-0391">Immunity</keyword>
<sequence length="463" mass="52145">MPSPPWWDLPKRGCVQSSLLCLHTGFLLGSPTGTRIEGVTEPQTWPVLVSDPRTGLLPVSDFSGLFTDEGDAFLGTRQQLLIHCCYLQGSELPCQAELCFTVNPSPPPASTTQCATPHSVANWPRSGSTFQKPCPRWHEPVIPPTCRAHLPGAGIFQCSITGLSFEVKSAVTITYRYATWTRHLSKADQETWSPAGPLFHIEVQPGVVQSVHLPHFICLSEDVNTSLFCIAHFKSGTMILERLSGLMCFSAALENPSFSLLGVLWRRFRSTLNSFPMHSSVLIFQHLDVCIFPCLSSCWYGQETKHHECEFTAAPHGERDSTCFLPLQARLPFCYKSPKEEQLFVEIYIRKMAEEITFSMIDTRDDSVVWRASLRSGTAFLKKHKTKLCVRMRQLPSILLHLRDANVINSDEEEEVQSQVTSQRRNKVLLELVEKKGLEAQGQLYQILQMKDPYLVADLDKYS</sequence>
<evidence type="ECO:0008006" key="11">
    <source>
        <dbReference type="Google" id="ProtNLM"/>
    </source>
</evidence>
<name>A0A8B9YXK2_9AVES</name>
<accession>A0A8B9YXK2</accession>
<feature type="domain" description="FIIND" evidence="8">
    <location>
        <begin position="124"/>
        <end position="388"/>
    </location>
</feature>
<keyword evidence="6" id="KW-0732">Signal</keyword>
<evidence type="ECO:0000256" key="6">
    <source>
        <dbReference type="SAM" id="SignalP"/>
    </source>
</evidence>
<dbReference type="GO" id="GO:0061702">
    <property type="term" value="C:canonical inflammasome complex"/>
    <property type="evidence" value="ECO:0007669"/>
    <property type="project" value="TreeGrafter"/>
</dbReference>
<protein>
    <recommendedName>
        <fullName evidence="11">Caspase recruitment domain-containing protein 8</fullName>
    </recommendedName>
</protein>
<evidence type="ECO:0000313" key="10">
    <source>
        <dbReference type="Proteomes" id="UP000694555"/>
    </source>
</evidence>